<dbReference type="InterPro" id="IPR024610">
    <property type="entry name" value="ING_N_histone-binding"/>
</dbReference>
<gene>
    <name evidence="17" type="ORF">GSI_14879</name>
</gene>
<dbReference type="GO" id="GO:0005634">
    <property type="term" value="C:nucleus"/>
    <property type="evidence" value="ECO:0007669"/>
    <property type="project" value="UniProtKB-SubCell"/>
</dbReference>
<dbReference type="GO" id="GO:0006325">
    <property type="term" value="P:chromatin organization"/>
    <property type="evidence" value="ECO:0007669"/>
    <property type="project" value="UniProtKB-KW"/>
</dbReference>
<dbReference type="PROSITE" id="PS50016">
    <property type="entry name" value="ZF_PHD_2"/>
    <property type="match status" value="1"/>
</dbReference>
<evidence type="ECO:0000256" key="14">
    <source>
        <dbReference type="SAM" id="Coils"/>
    </source>
</evidence>
<dbReference type="Pfam" id="PF12998">
    <property type="entry name" value="ING"/>
    <property type="match status" value="1"/>
</dbReference>
<keyword evidence="5 12" id="KW-0863">Zinc-finger</keyword>
<evidence type="ECO:0000256" key="8">
    <source>
        <dbReference type="ARBA" id="ARBA00023015"/>
    </source>
</evidence>
<comment type="subcellular location">
    <subcellularLocation>
        <location evidence="1 13">Nucleus</location>
    </subcellularLocation>
</comment>
<keyword evidence="14" id="KW-0175">Coiled coil</keyword>
<dbReference type="PANTHER" id="PTHR10333:SF103">
    <property type="entry name" value="INHIBITOR OF GROWTH PROTEIN 3"/>
    <property type="match status" value="1"/>
</dbReference>
<dbReference type="InterPro" id="IPR013083">
    <property type="entry name" value="Znf_RING/FYVE/PHD"/>
</dbReference>
<feature type="binding site" evidence="11">
    <location>
        <position position="285"/>
    </location>
    <ligand>
        <name>Zn(2+)</name>
        <dbReference type="ChEBI" id="CHEBI:29105"/>
        <label>1</label>
    </ligand>
</feature>
<dbReference type="Gene3D" id="6.10.140.1740">
    <property type="match status" value="1"/>
</dbReference>
<dbReference type="SMART" id="SM00249">
    <property type="entry name" value="PHD"/>
    <property type="match status" value="1"/>
</dbReference>
<name>A0A2G8RPY7_9APHY</name>
<evidence type="ECO:0000256" key="10">
    <source>
        <dbReference type="ARBA" id="ARBA00023242"/>
    </source>
</evidence>
<feature type="coiled-coil region" evidence="14">
    <location>
        <begin position="97"/>
        <end position="154"/>
    </location>
</feature>
<evidence type="ECO:0000256" key="12">
    <source>
        <dbReference type="PROSITE-ProRule" id="PRU00146"/>
    </source>
</evidence>
<reference evidence="17 18" key="1">
    <citation type="journal article" date="2015" name="Sci. Rep.">
        <title>Chromosome-level genome map provides insights into diverse defense mechanisms in the medicinal fungus Ganoderma sinense.</title>
        <authorList>
            <person name="Zhu Y."/>
            <person name="Xu J."/>
            <person name="Sun C."/>
            <person name="Zhou S."/>
            <person name="Xu H."/>
            <person name="Nelson D.R."/>
            <person name="Qian J."/>
            <person name="Song J."/>
            <person name="Luo H."/>
            <person name="Xiang L."/>
            <person name="Li Y."/>
            <person name="Xu Z."/>
            <person name="Ji A."/>
            <person name="Wang L."/>
            <person name="Lu S."/>
            <person name="Hayward A."/>
            <person name="Sun W."/>
            <person name="Li X."/>
            <person name="Schwartz D.C."/>
            <person name="Wang Y."/>
            <person name="Chen S."/>
        </authorList>
    </citation>
    <scope>NUCLEOTIDE SEQUENCE [LARGE SCALE GENOMIC DNA]</scope>
    <source>
        <strain evidence="17 18">ZZ0214-1</strain>
    </source>
</reference>
<feature type="binding site" evidence="11">
    <location>
        <position position="261"/>
    </location>
    <ligand>
        <name>Zn(2+)</name>
        <dbReference type="ChEBI" id="CHEBI:29105"/>
        <label>1</label>
    </ligand>
</feature>
<feature type="region of interest" description="Disordered" evidence="15">
    <location>
        <begin position="158"/>
        <end position="256"/>
    </location>
</feature>
<feature type="coiled-coil region" evidence="14">
    <location>
        <begin position="2"/>
        <end position="53"/>
    </location>
</feature>
<dbReference type="CDD" id="cd15505">
    <property type="entry name" value="PHD_ING"/>
    <property type="match status" value="1"/>
</dbReference>
<dbReference type="EMBL" id="AYKW01000068">
    <property type="protein sequence ID" value="PIL23566.1"/>
    <property type="molecule type" value="Genomic_DNA"/>
</dbReference>
<keyword evidence="18" id="KW-1185">Reference proteome</keyword>
<evidence type="ECO:0000313" key="18">
    <source>
        <dbReference type="Proteomes" id="UP000230002"/>
    </source>
</evidence>
<dbReference type="PANTHER" id="PTHR10333">
    <property type="entry name" value="INHIBITOR OF GROWTH PROTEIN"/>
    <property type="match status" value="1"/>
</dbReference>
<comment type="domain">
    <text evidence="13">The PHD-type zinc finger mediates the binding to H3K4me3.</text>
</comment>
<evidence type="ECO:0000256" key="13">
    <source>
        <dbReference type="RuleBase" id="RU361213"/>
    </source>
</evidence>
<dbReference type="InterPro" id="IPR028651">
    <property type="entry name" value="ING_fam"/>
</dbReference>
<dbReference type="Gene3D" id="3.30.40.10">
    <property type="entry name" value="Zinc/RING finger domain, C3HC4 (zinc finger)"/>
    <property type="match status" value="1"/>
</dbReference>
<feature type="binding site" evidence="11">
    <location>
        <position position="304"/>
    </location>
    <ligand>
        <name>Zn(2+)</name>
        <dbReference type="ChEBI" id="CHEBI:29105"/>
        <label>2</label>
    </ligand>
</feature>
<evidence type="ECO:0000256" key="15">
    <source>
        <dbReference type="SAM" id="MobiDB-lite"/>
    </source>
</evidence>
<feature type="domain" description="PHD-type" evidence="16">
    <location>
        <begin position="258"/>
        <end position="307"/>
    </location>
</feature>
<keyword evidence="6 11" id="KW-0862">Zinc</keyword>
<evidence type="ECO:0000256" key="9">
    <source>
        <dbReference type="ARBA" id="ARBA00023163"/>
    </source>
</evidence>
<keyword evidence="4 11" id="KW-0479">Metal-binding</keyword>
<evidence type="ECO:0000256" key="1">
    <source>
        <dbReference type="ARBA" id="ARBA00004123"/>
    </source>
</evidence>
<accession>A0A2G8RPY7</accession>
<evidence type="ECO:0000256" key="5">
    <source>
        <dbReference type="ARBA" id="ARBA00022771"/>
    </source>
</evidence>
<comment type="similarity">
    <text evidence="2 13">Belongs to the ING family.</text>
</comment>
<keyword evidence="9" id="KW-0804">Transcription</keyword>
<feature type="binding site" evidence="11">
    <location>
        <position position="274"/>
    </location>
    <ligand>
        <name>Zn(2+)</name>
        <dbReference type="ChEBI" id="CHEBI:29105"/>
        <label>2</label>
    </ligand>
</feature>
<keyword evidence="3" id="KW-0341">Growth regulation</keyword>
<dbReference type="InterPro" id="IPR001965">
    <property type="entry name" value="Znf_PHD"/>
</dbReference>
<dbReference type="InterPro" id="IPR019786">
    <property type="entry name" value="Zinc_finger_PHD-type_CS"/>
</dbReference>
<dbReference type="PROSITE" id="PS01359">
    <property type="entry name" value="ZF_PHD_1"/>
    <property type="match status" value="1"/>
</dbReference>
<dbReference type="GO" id="GO:0000785">
    <property type="term" value="C:chromatin"/>
    <property type="evidence" value="ECO:0007669"/>
    <property type="project" value="UniProtKB-ARBA"/>
</dbReference>
<dbReference type="SMART" id="SM01408">
    <property type="entry name" value="ING"/>
    <property type="match status" value="1"/>
</dbReference>
<evidence type="ECO:0000256" key="3">
    <source>
        <dbReference type="ARBA" id="ARBA00022604"/>
    </source>
</evidence>
<feature type="binding site" evidence="11">
    <location>
        <position position="288"/>
    </location>
    <ligand>
        <name>Zn(2+)</name>
        <dbReference type="ChEBI" id="CHEBI:29105"/>
        <label>1</label>
    </ligand>
</feature>
<dbReference type="STRING" id="1077348.A0A2G8RPY7"/>
<feature type="binding site" evidence="11">
    <location>
        <position position="279"/>
    </location>
    <ligand>
        <name>Zn(2+)</name>
        <dbReference type="ChEBI" id="CHEBI:29105"/>
        <label>2</label>
    </ligand>
</feature>
<comment type="subunit">
    <text evidence="13">Component of an histone acetyltransferase complex. Interacts with H3K4me3 and to a lesser extent with H3K4me2.</text>
</comment>
<proteinExistence type="inferred from homology"/>
<dbReference type="SUPFAM" id="SSF57903">
    <property type="entry name" value="FYVE/PHD zinc finger"/>
    <property type="match status" value="1"/>
</dbReference>
<dbReference type="InterPro" id="IPR019787">
    <property type="entry name" value="Znf_PHD-finger"/>
</dbReference>
<keyword evidence="10 13" id="KW-0539">Nucleus</keyword>
<evidence type="ECO:0000256" key="7">
    <source>
        <dbReference type="ARBA" id="ARBA00022853"/>
    </source>
</evidence>
<dbReference type="AlphaFoldDB" id="A0A2G8RPY7"/>
<comment type="caution">
    <text evidence="17">The sequence shown here is derived from an EMBL/GenBank/DDBJ whole genome shotgun (WGS) entry which is preliminary data.</text>
</comment>
<feature type="binding site" evidence="11">
    <location>
        <position position="263"/>
    </location>
    <ligand>
        <name>Zn(2+)</name>
        <dbReference type="ChEBI" id="CHEBI:29105"/>
        <label>1</label>
    </ligand>
</feature>
<sequence>MNARLEEAAQIATDYLASLENLPQEAQHLLAEIKHLDARSEELTDKIATETKNYVHHHHPRQNAHAHARAIPAAVGRMYDEVNALAAAKVALSARLAALLERAMARLQHALQRILELEGDEPGLLPTQDFLAGVERTVRQINGLRAAAAKAAEEVEIGLGPPRSPVETASAASVPRGQKRRKADASTGGGKASSSVLVVSGRRTTSQGPSPVGQRRGKHRRTQGAAVPAKRRHGDSADDEEKENEKTSGDEAGENDDGPYCYCGEGAWGEMIACENADCANEWFHLSCAGLEPPLPDVWYCDDCRRNQRVLRKGTPVVSGPASRKGRKKQ</sequence>
<keyword evidence="8" id="KW-0805">Transcription regulation</keyword>
<evidence type="ECO:0000256" key="2">
    <source>
        <dbReference type="ARBA" id="ARBA00010210"/>
    </source>
</evidence>
<comment type="function">
    <text evidence="13">Component of an histone acetyltransferase complex.</text>
</comment>
<feature type="binding site" evidence="11">
    <location>
        <position position="301"/>
    </location>
    <ligand>
        <name>Zn(2+)</name>
        <dbReference type="ChEBI" id="CHEBI:29105"/>
        <label>2</label>
    </ligand>
</feature>
<protein>
    <recommendedName>
        <fullName evidence="13">Chromatin modification-related protein</fullName>
    </recommendedName>
</protein>
<dbReference type="Proteomes" id="UP000230002">
    <property type="component" value="Unassembled WGS sequence"/>
</dbReference>
<evidence type="ECO:0000256" key="6">
    <source>
        <dbReference type="ARBA" id="ARBA00022833"/>
    </source>
</evidence>
<dbReference type="OrthoDB" id="5411773at2759"/>
<keyword evidence="7 13" id="KW-0156">Chromatin regulator</keyword>
<evidence type="ECO:0000256" key="4">
    <source>
        <dbReference type="ARBA" id="ARBA00022723"/>
    </source>
</evidence>
<feature type="compositionally biased region" description="Polar residues" evidence="15">
    <location>
        <begin position="192"/>
        <end position="209"/>
    </location>
</feature>
<evidence type="ECO:0000256" key="11">
    <source>
        <dbReference type="PIRSR" id="PIRSR628651-51"/>
    </source>
</evidence>
<evidence type="ECO:0000313" key="17">
    <source>
        <dbReference type="EMBL" id="PIL23566.1"/>
    </source>
</evidence>
<evidence type="ECO:0000259" key="16">
    <source>
        <dbReference type="PROSITE" id="PS50016"/>
    </source>
</evidence>
<dbReference type="InterPro" id="IPR011011">
    <property type="entry name" value="Znf_FYVE_PHD"/>
</dbReference>
<dbReference type="GO" id="GO:0008270">
    <property type="term" value="F:zinc ion binding"/>
    <property type="evidence" value="ECO:0007669"/>
    <property type="project" value="UniProtKB-KW"/>
</dbReference>
<organism evidence="17 18">
    <name type="scientific">Ganoderma sinense ZZ0214-1</name>
    <dbReference type="NCBI Taxonomy" id="1077348"/>
    <lineage>
        <taxon>Eukaryota</taxon>
        <taxon>Fungi</taxon>
        <taxon>Dikarya</taxon>
        <taxon>Basidiomycota</taxon>
        <taxon>Agaricomycotina</taxon>
        <taxon>Agaricomycetes</taxon>
        <taxon>Polyporales</taxon>
        <taxon>Polyporaceae</taxon>
        <taxon>Ganoderma</taxon>
    </lineage>
</organism>